<evidence type="ECO:0000259" key="1">
    <source>
        <dbReference type="SMART" id="SM00460"/>
    </source>
</evidence>
<evidence type="ECO:0000313" key="3">
    <source>
        <dbReference type="Proteomes" id="UP000706039"/>
    </source>
</evidence>
<keyword evidence="3" id="KW-1185">Reference proteome</keyword>
<reference evidence="2 3" key="1">
    <citation type="submission" date="2021-08" db="EMBL/GenBank/DDBJ databases">
        <authorList>
            <person name="Tuo L."/>
        </authorList>
    </citation>
    <scope>NUCLEOTIDE SEQUENCE [LARGE SCALE GENOMIC DNA]</scope>
    <source>
        <strain evidence="2 3">JCM 31229</strain>
    </source>
</reference>
<dbReference type="SUPFAM" id="SSF54001">
    <property type="entry name" value="Cysteine proteinases"/>
    <property type="match status" value="1"/>
</dbReference>
<dbReference type="EMBL" id="JAINVV010000009">
    <property type="protein sequence ID" value="MBY8824581.1"/>
    <property type="molecule type" value="Genomic_DNA"/>
</dbReference>
<dbReference type="RefSeq" id="WP_222991674.1">
    <property type="nucleotide sequence ID" value="NZ_JAINVV010000009.1"/>
</dbReference>
<gene>
    <name evidence="2" type="ORF">K7G82_19910</name>
</gene>
<feature type="domain" description="Transglutaminase-like" evidence="1">
    <location>
        <begin position="158"/>
        <end position="218"/>
    </location>
</feature>
<protein>
    <submittedName>
        <fullName evidence="2">Transglutaminase family protein</fullName>
    </submittedName>
</protein>
<dbReference type="InterPro" id="IPR038765">
    <property type="entry name" value="Papain-like_cys_pep_sf"/>
</dbReference>
<dbReference type="Pfam" id="PF01841">
    <property type="entry name" value="Transglut_core"/>
    <property type="match status" value="1"/>
</dbReference>
<accession>A0ABS7PTT2</accession>
<organism evidence="2 3">
    <name type="scientific">Sphingomonas colocasiae</name>
    <dbReference type="NCBI Taxonomy" id="1848973"/>
    <lineage>
        <taxon>Bacteria</taxon>
        <taxon>Pseudomonadati</taxon>
        <taxon>Pseudomonadota</taxon>
        <taxon>Alphaproteobacteria</taxon>
        <taxon>Sphingomonadales</taxon>
        <taxon>Sphingomonadaceae</taxon>
        <taxon>Sphingomonas</taxon>
    </lineage>
</organism>
<comment type="caution">
    <text evidence="2">The sequence shown here is derived from an EMBL/GenBank/DDBJ whole genome shotgun (WGS) entry which is preliminary data.</text>
</comment>
<proteinExistence type="predicted"/>
<dbReference type="InterPro" id="IPR002931">
    <property type="entry name" value="Transglutaminase-like"/>
</dbReference>
<dbReference type="Proteomes" id="UP000706039">
    <property type="component" value="Unassembled WGS sequence"/>
</dbReference>
<dbReference type="PANTHER" id="PTHR33490:SF12">
    <property type="entry name" value="BLL5557 PROTEIN"/>
    <property type="match status" value="1"/>
</dbReference>
<dbReference type="PANTHER" id="PTHR33490">
    <property type="entry name" value="BLR5614 PROTEIN-RELATED"/>
    <property type="match status" value="1"/>
</dbReference>
<sequence length="259" mass="28107">MQFEIDVMLDYQLAEPADVLLQIEVAQMPDQRLIGDTLTVSSPEPLRPVAGGDAIGQRTWLRADGVLHIRYSAIVEVTRRRPPLLTLEAAPARLLPAEAVPYLMPSRYIGSEQFEPFVESRFGGLEGGAKAAAMLDWIAAEMAYVPGASHGATCAADSFVERQGVCRDYAHLLIGFARAAGIPARMVSAYAPNVAPQDFHAVVELWLSDGWHLVDPTGMADPDEIVRIGVGRDATDIAFMTILGSAEMKAQRVDVVRLP</sequence>
<dbReference type="Gene3D" id="3.10.620.30">
    <property type="match status" value="1"/>
</dbReference>
<dbReference type="SMART" id="SM00460">
    <property type="entry name" value="TGc"/>
    <property type="match status" value="1"/>
</dbReference>
<evidence type="ECO:0000313" key="2">
    <source>
        <dbReference type="EMBL" id="MBY8824581.1"/>
    </source>
</evidence>
<name>A0ABS7PTT2_9SPHN</name>
<dbReference type="Gene3D" id="2.60.40.2250">
    <property type="match status" value="1"/>
</dbReference>